<dbReference type="EMBL" id="KN716470">
    <property type="protein sequence ID" value="KJH44467.1"/>
    <property type="molecule type" value="Genomic_DNA"/>
</dbReference>
<evidence type="ECO:0000313" key="2">
    <source>
        <dbReference type="EMBL" id="KJH44467.1"/>
    </source>
</evidence>
<dbReference type="Proteomes" id="UP000053766">
    <property type="component" value="Unassembled WGS sequence"/>
</dbReference>
<keyword evidence="3" id="KW-1185">Reference proteome</keyword>
<organism evidence="2 3">
    <name type="scientific">Dictyocaulus viviparus</name>
    <name type="common">Bovine lungworm</name>
    <dbReference type="NCBI Taxonomy" id="29172"/>
    <lineage>
        <taxon>Eukaryota</taxon>
        <taxon>Metazoa</taxon>
        <taxon>Ecdysozoa</taxon>
        <taxon>Nematoda</taxon>
        <taxon>Chromadorea</taxon>
        <taxon>Rhabditida</taxon>
        <taxon>Rhabditina</taxon>
        <taxon>Rhabditomorpha</taxon>
        <taxon>Strongyloidea</taxon>
        <taxon>Metastrongylidae</taxon>
        <taxon>Dictyocaulus</taxon>
    </lineage>
</organism>
<sequence>MEALIRVHVLRTAVVLNVLKSREINVFVPQGLKIDCAKVYKNAIGELPRNRVKNIDLNRTSLEPYRTNITKISYAIVFSVLNMGKRKDVGPYESSPTNPKKLSRNDSSSGSSSSGEWLCSSSRLPISCKGTTLN</sequence>
<evidence type="ECO:0000256" key="1">
    <source>
        <dbReference type="SAM" id="MobiDB-lite"/>
    </source>
</evidence>
<protein>
    <submittedName>
        <fullName evidence="2">Uncharacterized protein</fullName>
    </submittedName>
</protein>
<reference evidence="3" key="2">
    <citation type="journal article" date="2016" name="Sci. Rep.">
        <title>Dictyocaulus viviparus genome, variome and transcriptome elucidate lungworm biology and support future intervention.</title>
        <authorList>
            <person name="McNulty S.N."/>
            <person name="Strube C."/>
            <person name="Rosa B.A."/>
            <person name="Martin J.C."/>
            <person name="Tyagi R."/>
            <person name="Choi Y.J."/>
            <person name="Wang Q."/>
            <person name="Hallsworth Pepin K."/>
            <person name="Zhang X."/>
            <person name="Ozersky P."/>
            <person name="Wilson R.K."/>
            <person name="Sternberg P.W."/>
            <person name="Gasser R.B."/>
            <person name="Mitreva M."/>
        </authorList>
    </citation>
    <scope>NUCLEOTIDE SEQUENCE [LARGE SCALE GENOMIC DNA]</scope>
    <source>
        <strain evidence="3">HannoverDv2000</strain>
    </source>
</reference>
<gene>
    <name evidence="2" type="ORF">DICVIV_09500</name>
</gene>
<dbReference type="AlphaFoldDB" id="A0A0D8XL04"/>
<proteinExistence type="predicted"/>
<feature type="region of interest" description="Disordered" evidence="1">
    <location>
        <begin position="87"/>
        <end position="121"/>
    </location>
</feature>
<feature type="compositionally biased region" description="Low complexity" evidence="1">
    <location>
        <begin position="105"/>
        <end position="121"/>
    </location>
</feature>
<name>A0A0D8XL04_DICVI</name>
<reference evidence="2 3" key="1">
    <citation type="submission" date="2013-11" db="EMBL/GenBank/DDBJ databases">
        <title>Draft genome of the bovine lungworm Dictyocaulus viviparus.</title>
        <authorList>
            <person name="Mitreva M."/>
        </authorList>
    </citation>
    <scope>NUCLEOTIDE SEQUENCE [LARGE SCALE GENOMIC DNA]</scope>
    <source>
        <strain evidence="2 3">HannoverDv2000</strain>
    </source>
</reference>
<accession>A0A0D8XL04</accession>
<evidence type="ECO:0000313" key="3">
    <source>
        <dbReference type="Proteomes" id="UP000053766"/>
    </source>
</evidence>